<accession>A0ABQ1IUF9</accession>
<reference evidence="3" key="1">
    <citation type="journal article" date="2019" name="Int. J. Syst. Evol. Microbiol.">
        <title>The Global Catalogue of Microorganisms (GCM) 10K type strain sequencing project: providing services to taxonomists for standard genome sequencing and annotation.</title>
        <authorList>
            <consortium name="The Broad Institute Genomics Platform"/>
            <consortium name="The Broad Institute Genome Sequencing Center for Infectious Disease"/>
            <person name="Wu L."/>
            <person name="Ma J."/>
        </authorList>
    </citation>
    <scope>NUCLEOTIDE SEQUENCE [LARGE SCALE GENOMIC DNA]</scope>
    <source>
        <strain evidence="3">CGMCC 1.12851</strain>
    </source>
</reference>
<keyword evidence="1" id="KW-1133">Transmembrane helix</keyword>
<protein>
    <submittedName>
        <fullName evidence="2">Uncharacterized protein</fullName>
    </submittedName>
</protein>
<name>A0ABQ1IUF9_9SPHN</name>
<gene>
    <name evidence="2" type="ORF">GCM10010833_02590</name>
</gene>
<organism evidence="2 3">
    <name type="scientific">Blastomonas aquatica</name>
    <dbReference type="NCBI Taxonomy" id="1510276"/>
    <lineage>
        <taxon>Bacteria</taxon>
        <taxon>Pseudomonadati</taxon>
        <taxon>Pseudomonadota</taxon>
        <taxon>Alphaproteobacteria</taxon>
        <taxon>Sphingomonadales</taxon>
        <taxon>Sphingomonadaceae</taxon>
        <taxon>Blastomonas</taxon>
    </lineage>
</organism>
<keyword evidence="3" id="KW-1185">Reference proteome</keyword>
<comment type="caution">
    <text evidence="2">The sequence shown here is derived from an EMBL/GenBank/DDBJ whole genome shotgun (WGS) entry which is preliminary data.</text>
</comment>
<evidence type="ECO:0000313" key="2">
    <source>
        <dbReference type="EMBL" id="GGB51357.1"/>
    </source>
</evidence>
<evidence type="ECO:0000256" key="1">
    <source>
        <dbReference type="SAM" id="Phobius"/>
    </source>
</evidence>
<dbReference type="EMBL" id="BMGD01000001">
    <property type="protein sequence ID" value="GGB51357.1"/>
    <property type="molecule type" value="Genomic_DNA"/>
</dbReference>
<dbReference type="RefSeq" id="WP_229736743.1">
    <property type="nucleotide sequence ID" value="NZ_BMGD01000001.1"/>
</dbReference>
<dbReference type="Proteomes" id="UP000614261">
    <property type="component" value="Unassembled WGS sequence"/>
</dbReference>
<feature type="transmembrane region" description="Helical" evidence="1">
    <location>
        <begin position="37"/>
        <end position="55"/>
    </location>
</feature>
<keyword evidence="1" id="KW-0812">Transmembrane</keyword>
<keyword evidence="1" id="KW-0472">Membrane</keyword>
<evidence type="ECO:0000313" key="3">
    <source>
        <dbReference type="Proteomes" id="UP000614261"/>
    </source>
</evidence>
<sequence>MTPTDRTETIVTEEPVATAPTQTHTTVIERKSGGGSGMLMAIMLLVLVVGGFFAWQFMQQGEVRTDAVAGAAGKVGDAAQQVGDAAQDAAQKIGE</sequence>
<proteinExistence type="predicted"/>